<dbReference type="EC" id="3.5.4.2" evidence="1"/>
<evidence type="ECO:0000313" key="2">
    <source>
        <dbReference type="Proteomes" id="UP000372890"/>
    </source>
</evidence>
<dbReference type="EMBL" id="CAADIS010000005">
    <property type="protein sequence ID" value="VFS30328.1"/>
    <property type="molecule type" value="Genomic_DNA"/>
</dbReference>
<sequence length="66" mass="7668">MLCTDDRNPWEIAHEGHIDALIRRLIEQHNVPLHVAYRVASWSTARHFGLNHLAYWHPASRPISSC</sequence>
<dbReference type="AlphaFoldDB" id="A0A484Y2G7"/>
<dbReference type="Gene3D" id="3.20.20.140">
    <property type="entry name" value="Metal-dependent hydrolases"/>
    <property type="match status" value="1"/>
</dbReference>
<protein>
    <submittedName>
        <fullName evidence="1">Adenine deaminase</fullName>
        <ecNumber evidence="1">3.5.4.2</ecNumber>
    </submittedName>
</protein>
<proteinExistence type="predicted"/>
<gene>
    <name evidence="1" type="primary">ade_2</name>
    <name evidence="1" type="ORF">NCTC9001_03731</name>
</gene>
<dbReference type="GO" id="GO:0000034">
    <property type="term" value="F:adenine deaminase activity"/>
    <property type="evidence" value="ECO:0007669"/>
    <property type="project" value="UniProtKB-EC"/>
</dbReference>
<dbReference type="Proteomes" id="UP000372890">
    <property type="component" value="Unassembled WGS sequence"/>
</dbReference>
<accession>A0A484Y2G7</accession>
<reference evidence="1 2" key="1">
    <citation type="submission" date="2019-03" db="EMBL/GenBank/DDBJ databases">
        <authorList>
            <consortium name="Pathogen Informatics"/>
        </authorList>
    </citation>
    <scope>NUCLEOTIDE SEQUENCE [LARGE SCALE GENOMIC DNA]</scope>
    <source>
        <strain evidence="1 2">NCTC9001</strain>
    </source>
</reference>
<keyword evidence="1" id="KW-0378">Hydrolase</keyword>
<evidence type="ECO:0000313" key="1">
    <source>
        <dbReference type="EMBL" id="VFS30328.1"/>
    </source>
</evidence>
<name>A0A484Y2G7_ECOLX</name>
<organism evidence="1 2">
    <name type="scientific">Escherichia coli</name>
    <dbReference type="NCBI Taxonomy" id="562"/>
    <lineage>
        <taxon>Bacteria</taxon>
        <taxon>Pseudomonadati</taxon>
        <taxon>Pseudomonadota</taxon>
        <taxon>Gammaproteobacteria</taxon>
        <taxon>Enterobacterales</taxon>
        <taxon>Enterobacteriaceae</taxon>
        <taxon>Escherichia</taxon>
    </lineage>
</organism>